<feature type="transmembrane region" description="Helical" evidence="6">
    <location>
        <begin position="406"/>
        <end position="423"/>
    </location>
</feature>
<dbReference type="InterPro" id="IPR002797">
    <property type="entry name" value="Polysacc_synth"/>
</dbReference>
<reference evidence="7" key="1">
    <citation type="journal article" date="2020" name="mSystems">
        <title>Genome- and Community-Level Interaction Insights into Carbon Utilization and Element Cycling Functions of Hydrothermarchaeota in Hydrothermal Sediment.</title>
        <authorList>
            <person name="Zhou Z."/>
            <person name="Liu Y."/>
            <person name="Xu W."/>
            <person name="Pan J."/>
            <person name="Luo Z.H."/>
            <person name="Li M."/>
        </authorList>
    </citation>
    <scope>NUCLEOTIDE SEQUENCE [LARGE SCALE GENOMIC DNA]</scope>
    <source>
        <strain evidence="7">SpSt-1233</strain>
    </source>
</reference>
<dbReference type="Proteomes" id="UP000886069">
    <property type="component" value="Unassembled WGS sequence"/>
</dbReference>
<dbReference type="EMBL" id="DSEC01000091">
    <property type="protein sequence ID" value="HER43079.1"/>
    <property type="molecule type" value="Genomic_DNA"/>
</dbReference>
<keyword evidence="3 6" id="KW-0812">Transmembrane</keyword>
<feature type="transmembrane region" description="Helical" evidence="6">
    <location>
        <begin position="196"/>
        <end position="218"/>
    </location>
</feature>
<evidence type="ECO:0000256" key="6">
    <source>
        <dbReference type="SAM" id="Phobius"/>
    </source>
</evidence>
<comment type="caution">
    <text evidence="7">The sequence shown here is derived from an EMBL/GenBank/DDBJ whole genome shotgun (WGS) entry which is preliminary data.</text>
</comment>
<evidence type="ECO:0000256" key="4">
    <source>
        <dbReference type="ARBA" id="ARBA00022989"/>
    </source>
</evidence>
<evidence type="ECO:0000313" key="7">
    <source>
        <dbReference type="EMBL" id="HER43079.1"/>
    </source>
</evidence>
<feature type="transmembrane region" description="Helical" evidence="6">
    <location>
        <begin position="26"/>
        <end position="48"/>
    </location>
</feature>
<feature type="transmembrane region" description="Helical" evidence="6">
    <location>
        <begin position="54"/>
        <end position="73"/>
    </location>
</feature>
<dbReference type="Pfam" id="PF01943">
    <property type="entry name" value="Polysacc_synt"/>
    <property type="match status" value="1"/>
</dbReference>
<feature type="transmembrane region" description="Helical" evidence="6">
    <location>
        <begin position="230"/>
        <end position="254"/>
    </location>
</feature>
<feature type="transmembrane region" description="Helical" evidence="6">
    <location>
        <begin position="354"/>
        <end position="374"/>
    </location>
</feature>
<dbReference type="AlphaFoldDB" id="A0A7V2ATQ3"/>
<feature type="transmembrane region" description="Helical" evidence="6">
    <location>
        <begin position="468"/>
        <end position="495"/>
    </location>
</feature>
<accession>A0A7V2ATQ3</accession>
<proteinExistence type="predicted"/>
<evidence type="ECO:0000256" key="1">
    <source>
        <dbReference type="ARBA" id="ARBA00004651"/>
    </source>
</evidence>
<sequence length="511" mass="53998">MSSKHTSPDGTGGGSGPAGESFARGYLWSLGATSLPLVSAFLASLVIARWMGPGVLGLVSLAQAVATVFLIAAKFGVDGAASRLASEYQVSAPWRIPRLVRISTVLRLLFTLPTAAAAFLLAPRLSRLFGDPALLPLFRLGALLILAVSLNEYAGLFVLGLKRFRVLFGMRAAMLAIKIGLVLAASMLAMGTEAVMGAYIIAPLAPGLAVLVLLYAMRPGKRPDFDGEPIFGRLFSLSAPLAVSGASVTVYSLLDKIMLGYFSEVSEVGLYAMARNIVETSLFPTFALVMALRPSLAAAHTAKDARRCSDLVYRSIGNSFFFASVVVVILACLSRPLVIGLYTEEFVPSVRLLLLFLPLIVMRSLGAVILPGLIAVEKAGMYAKLTLAGALLNFILNALFIPRWGAVGAVAATLGSYLPIEVLGLREVGRSFGGVWRRGDWRRLALTVAAAGLMVLLYRRFAPVPEGLIVTILHACVLAAVYTGTMIGLGVASIGGIKRQMLSIRGGGRDG</sequence>
<gene>
    <name evidence="7" type="ORF">ENO08_01295</name>
</gene>
<keyword evidence="5 6" id="KW-0472">Membrane</keyword>
<feature type="transmembrane region" description="Helical" evidence="6">
    <location>
        <begin position="137"/>
        <end position="160"/>
    </location>
</feature>
<evidence type="ECO:0000256" key="2">
    <source>
        <dbReference type="ARBA" id="ARBA00022475"/>
    </source>
</evidence>
<keyword evidence="4 6" id="KW-1133">Transmembrane helix</keyword>
<dbReference type="CDD" id="cd13128">
    <property type="entry name" value="MATE_Wzx_like"/>
    <property type="match status" value="1"/>
</dbReference>
<dbReference type="InterPro" id="IPR050833">
    <property type="entry name" value="Poly_Biosynth_Transport"/>
</dbReference>
<feature type="transmembrane region" description="Helical" evidence="6">
    <location>
        <begin position="281"/>
        <end position="299"/>
    </location>
</feature>
<dbReference type="GO" id="GO:0005886">
    <property type="term" value="C:plasma membrane"/>
    <property type="evidence" value="ECO:0007669"/>
    <property type="project" value="UniProtKB-SubCell"/>
</dbReference>
<evidence type="ECO:0000256" key="3">
    <source>
        <dbReference type="ARBA" id="ARBA00022692"/>
    </source>
</evidence>
<keyword evidence="2" id="KW-1003">Cell membrane</keyword>
<dbReference type="PANTHER" id="PTHR30250:SF11">
    <property type="entry name" value="O-ANTIGEN TRANSPORTER-RELATED"/>
    <property type="match status" value="1"/>
</dbReference>
<evidence type="ECO:0000256" key="5">
    <source>
        <dbReference type="ARBA" id="ARBA00023136"/>
    </source>
</evidence>
<name>A0A7V2ATQ3_UNCEI</name>
<dbReference type="PANTHER" id="PTHR30250">
    <property type="entry name" value="PST FAMILY PREDICTED COLANIC ACID TRANSPORTER"/>
    <property type="match status" value="1"/>
</dbReference>
<organism evidence="7">
    <name type="scientific">Eiseniibacteriota bacterium</name>
    <dbReference type="NCBI Taxonomy" id="2212470"/>
    <lineage>
        <taxon>Bacteria</taxon>
        <taxon>Candidatus Eiseniibacteriota</taxon>
    </lineage>
</organism>
<feature type="transmembrane region" description="Helical" evidence="6">
    <location>
        <begin position="105"/>
        <end position="125"/>
    </location>
</feature>
<feature type="transmembrane region" description="Helical" evidence="6">
    <location>
        <begin position="320"/>
        <end position="342"/>
    </location>
</feature>
<feature type="transmembrane region" description="Helical" evidence="6">
    <location>
        <begin position="381"/>
        <end position="400"/>
    </location>
</feature>
<feature type="transmembrane region" description="Helical" evidence="6">
    <location>
        <begin position="172"/>
        <end position="190"/>
    </location>
</feature>
<protein>
    <submittedName>
        <fullName evidence="7">Flippase</fullName>
    </submittedName>
</protein>
<comment type="subcellular location">
    <subcellularLocation>
        <location evidence="1">Cell membrane</location>
        <topology evidence="1">Multi-pass membrane protein</topology>
    </subcellularLocation>
</comment>
<feature type="transmembrane region" description="Helical" evidence="6">
    <location>
        <begin position="444"/>
        <end position="462"/>
    </location>
</feature>